<evidence type="ECO:0000256" key="2">
    <source>
        <dbReference type="ARBA" id="ARBA00022679"/>
    </source>
</evidence>
<evidence type="ECO:0000313" key="6">
    <source>
        <dbReference type="Proteomes" id="UP000184120"/>
    </source>
</evidence>
<reference evidence="4" key="5">
    <citation type="submission" date="2024-05" db="EMBL/GenBank/DDBJ databases">
        <authorList>
            <person name="Sun Q."/>
            <person name="Zhou Y."/>
        </authorList>
    </citation>
    <scope>NUCLEOTIDE SEQUENCE</scope>
    <source>
        <strain evidence="4">CGMCC 1.12707</strain>
    </source>
</reference>
<reference evidence="7" key="4">
    <citation type="journal article" date="2019" name="Int. J. Syst. Evol. Microbiol.">
        <title>The Global Catalogue of Microorganisms (GCM) 10K type strain sequencing project: providing services to taxonomists for standard genome sequencing and annotation.</title>
        <authorList>
            <consortium name="The Broad Institute Genomics Platform"/>
            <consortium name="The Broad Institute Genome Sequencing Center for Infectious Disease"/>
            <person name="Wu L."/>
            <person name="Ma J."/>
        </authorList>
    </citation>
    <scope>NUCLEOTIDE SEQUENCE [LARGE SCALE GENOMIC DNA]</scope>
    <source>
        <strain evidence="7">CGMCC 1.12707</strain>
    </source>
</reference>
<dbReference type="STRING" id="1434701.SAMN05443634_10491"/>
<organism evidence="5 6">
    <name type="scientific">Chishuiella changwenlii</name>
    <dbReference type="NCBI Taxonomy" id="1434701"/>
    <lineage>
        <taxon>Bacteria</taxon>
        <taxon>Pseudomonadati</taxon>
        <taxon>Bacteroidota</taxon>
        <taxon>Flavobacteriia</taxon>
        <taxon>Flavobacteriales</taxon>
        <taxon>Weeksellaceae</taxon>
        <taxon>Chishuiella</taxon>
    </lineage>
</organism>
<dbReference type="AlphaFoldDB" id="A0A1M6VYK0"/>
<keyword evidence="2 5" id="KW-0808">Transferase</keyword>
<reference evidence="6" key="2">
    <citation type="submission" date="2016-11" db="EMBL/GenBank/DDBJ databases">
        <authorList>
            <person name="Varghese N."/>
            <person name="Submissions S."/>
        </authorList>
    </citation>
    <scope>NUCLEOTIDE SEQUENCE [LARGE SCALE GENOMIC DNA]</scope>
    <source>
        <strain evidence="6">DSM 27989</strain>
    </source>
</reference>
<evidence type="ECO:0000313" key="7">
    <source>
        <dbReference type="Proteomes" id="UP000650994"/>
    </source>
</evidence>
<gene>
    <name evidence="4" type="ORF">GCM10010984_04000</name>
    <name evidence="5" type="ORF">SAMN05443634_10491</name>
</gene>
<evidence type="ECO:0000313" key="4">
    <source>
        <dbReference type="EMBL" id="GGE89553.1"/>
    </source>
</evidence>
<keyword evidence="7" id="KW-1185">Reference proteome</keyword>
<dbReference type="InterPro" id="IPR000836">
    <property type="entry name" value="PRTase_dom"/>
</dbReference>
<evidence type="ECO:0000313" key="5">
    <source>
        <dbReference type="EMBL" id="SHK86560.1"/>
    </source>
</evidence>
<reference evidence="4" key="1">
    <citation type="journal article" date="2014" name="Int. J. Syst. Evol. Microbiol.">
        <title>Complete genome of a new Firmicutes species belonging to the dominant human colonic microbiota ('Ruminococcus bicirculans') reveals two chromosomes and a selective capacity to utilize plant glucans.</title>
        <authorList>
            <consortium name="NISC Comparative Sequencing Program"/>
            <person name="Wegmann U."/>
            <person name="Louis P."/>
            <person name="Goesmann A."/>
            <person name="Henrissat B."/>
            <person name="Duncan S.H."/>
            <person name="Flint H.J."/>
        </authorList>
    </citation>
    <scope>NUCLEOTIDE SEQUENCE</scope>
    <source>
        <strain evidence="4">CGMCC 1.12707</strain>
    </source>
</reference>
<sequence>MKVIKFDKNVFDDFLESQLNNFLTKNENCLVIGIEEGGVPLAEIVKDYFLKKNMKVELIGVKCQRPSTKAKKNNQVIKNLLQKILKASPIFLLNFLRNIEHSVLMRKEVNSIREVTLPHKIDLTRYNKILIVDDAVDSGHSLKNVINTIKEKTSVNIYSMCVVVTNKNTCIWPDFYLHSEVLIRFPWSLDG</sequence>
<dbReference type="OrthoDB" id="7375662at2"/>
<dbReference type="Pfam" id="PF00156">
    <property type="entry name" value="Pribosyltran"/>
    <property type="match status" value="1"/>
</dbReference>
<dbReference type="EMBL" id="FRBH01000004">
    <property type="protein sequence ID" value="SHK86560.1"/>
    <property type="molecule type" value="Genomic_DNA"/>
</dbReference>
<dbReference type="Proteomes" id="UP000650994">
    <property type="component" value="Unassembled WGS sequence"/>
</dbReference>
<dbReference type="GO" id="GO:0016757">
    <property type="term" value="F:glycosyltransferase activity"/>
    <property type="evidence" value="ECO:0007669"/>
    <property type="project" value="UniProtKB-KW"/>
</dbReference>
<reference evidence="5" key="3">
    <citation type="submission" date="2016-11" db="EMBL/GenBank/DDBJ databases">
        <authorList>
            <person name="Jaros S."/>
            <person name="Januszkiewicz K."/>
            <person name="Wedrychowicz H."/>
        </authorList>
    </citation>
    <scope>NUCLEOTIDE SEQUENCE [LARGE SCALE GENOMIC DNA]</scope>
    <source>
        <strain evidence="5">DSM 27989</strain>
    </source>
</reference>
<dbReference type="PANTHER" id="PTHR43363:SF1">
    <property type="entry name" value="HYPOXANTHINE-GUANINE PHOSPHORIBOSYLTRANSFERASE"/>
    <property type="match status" value="1"/>
</dbReference>
<keyword evidence="1" id="KW-0328">Glycosyltransferase</keyword>
<feature type="domain" description="Phosphoribosyltransferase" evidence="3">
    <location>
        <begin position="17"/>
        <end position="168"/>
    </location>
</feature>
<proteinExistence type="predicted"/>
<evidence type="ECO:0000259" key="3">
    <source>
        <dbReference type="Pfam" id="PF00156"/>
    </source>
</evidence>
<dbReference type="Proteomes" id="UP000184120">
    <property type="component" value="Unassembled WGS sequence"/>
</dbReference>
<evidence type="ECO:0000256" key="1">
    <source>
        <dbReference type="ARBA" id="ARBA00022676"/>
    </source>
</evidence>
<dbReference type="EMBL" id="BMFL01000002">
    <property type="protein sequence ID" value="GGE89553.1"/>
    <property type="molecule type" value="Genomic_DNA"/>
</dbReference>
<dbReference type="InterPro" id="IPR029057">
    <property type="entry name" value="PRTase-like"/>
</dbReference>
<name>A0A1M6VYK0_9FLAO</name>
<dbReference type="Gene3D" id="3.40.50.2020">
    <property type="match status" value="1"/>
</dbReference>
<dbReference type="RefSeq" id="WP_072930517.1">
    <property type="nucleotide sequence ID" value="NZ_BMFL01000002.1"/>
</dbReference>
<dbReference type="PANTHER" id="PTHR43363">
    <property type="entry name" value="HYPOXANTHINE PHOSPHORIBOSYLTRANSFERASE"/>
    <property type="match status" value="1"/>
</dbReference>
<protein>
    <submittedName>
        <fullName evidence="5">Phosphoribosyl transferase domain-containing protein</fullName>
    </submittedName>
</protein>
<dbReference type="CDD" id="cd06223">
    <property type="entry name" value="PRTases_typeI"/>
    <property type="match status" value="1"/>
</dbReference>
<dbReference type="SUPFAM" id="SSF53271">
    <property type="entry name" value="PRTase-like"/>
    <property type="match status" value="1"/>
</dbReference>
<accession>A0A1M6VYK0</accession>